<proteinExistence type="predicted"/>
<keyword evidence="1" id="KW-0805">Transcription regulation</keyword>
<dbReference type="InterPro" id="IPR053142">
    <property type="entry name" value="PchR_regulatory_protein"/>
</dbReference>
<dbReference type="PROSITE" id="PS01124">
    <property type="entry name" value="HTH_ARAC_FAMILY_2"/>
    <property type="match status" value="1"/>
</dbReference>
<dbReference type="AlphaFoldDB" id="A0A8J2UIR4"/>
<accession>A0A8J2UIR4</accession>
<evidence type="ECO:0000313" key="6">
    <source>
        <dbReference type="Proteomes" id="UP000607559"/>
    </source>
</evidence>
<dbReference type="Gene3D" id="1.10.10.60">
    <property type="entry name" value="Homeodomain-like"/>
    <property type="match status" value="2"/>
</dbReference>
<evidence type="ECO:0000256" key="1">
    <source>
        <dbReference type="ARBA" id="ARBA00023015"/>
    </source>
</evidence>
<dbReference type="InterPro" id="IPR018060">
    <property type="entry name" value="HTH_AraC"/>
</dbReference>
<evidence type="ECO:0000313" key="5">
    <source>
        <dbReference type="EMBL" id="GGB23794.1"/>
    </source>
</evidence>
<evidence type="ECO:0000256" key="2">
    <source>
        <dbReference type="ARBA" id="ARBA00023125"/>
    </source>
</evidence>
<dbReference type="SUPFAM" id="SSF46689">
    <property type="entry name" value="Homeodomain-like"/>
    <property type="match status" value="2"/>
</dbReference>
<name>A0A8J2UIR4_9BACT</name>
<dbReference type="RefSeq" id="WP_188937791.1">
    <property type="nucleotide sequence ID" value="NZ_BMJC01000007.1"/>
</dbReference>
<keyword evidence="3" id="KW-0804">Transcription</keyword>
<reference evidence="5" key="2">
    <citation type="submission" date="2020-09" db="EMBL/GenBank/DDBJ databases">
        <authorList>
            <person name="Sun Q."/>
            <person name="Zhou Y."/>
        </authorList>
    </citation>
    <scope>NUCLEOTIDE SEQUENCE</scope>
    <source>
        <strain evidence="5">CGMCC 1.15448</strain>
    </source>
</reference>
<sequence>MQRQKKIAGYEHPIARTKLYDVPAIEKARDLILKDPVSHIHIPMLADKVGINEFKLKVGFRELFQTSPYQYRLHLCLERAKVLLEETDDTIDQIASRVGFDTYNGFSTAFKKAYGYAPTEYRNRQTA</sequence>
<keyword evidence="2" id="KW-0238">DNA-binding</keyword>
<dbReference type="EMBL" id="BMJC01000007">
    <property type="protein sequence ID" value="GGB23794.1"/>
    <property type="molecule type" value="Genomic_DNA"/>
</dbReference>
<reference evidence="5" key="1">
    <citation type="journal article" date="2014" name="Int. J. Syst. Evol. Microbiol.">
        <title>Complete genome sequence of Corynebacterium casei LMG S-19264T (=DSM 44701T), isolated from a smear-ripened cheese.</title>
        <authorList>
            <consortium name="US DOE Joint Genome Institute (JGI-PGF)"/>
            <person name="Walter F."/>
            <person name="Albersmeier A."/>
            <person name="Kalinowski J."/>
            <person name="Ruckert C."/>
        </authorList>
    </citation>
    <scope>NUCLEOTIDE SEQUENCE</scope>
    <source>
        <strain evidence="5">CGMCC 1.15448</strain>
    </source>
</reference>
<dbReference type="PRINTS" id="PR00032">
    <property type="entry name" value="HTHARAC"/>
</dbReference>
<keyword evidence="6" id="KW-1185">Reference proteome</keyword>
<organism evidence="5 6">
    <name type="scientific">Puia dinghuensis</name>
    <dbReference type="NCBI Taxonomy" id="1792502"/>
    <lineage>
        <taxon>Bacteria</taxon>
        <taxon>Pseudomonadati</taxon>
        <taxon>Bacteroidota</taxon>
        <taxon>Chitinophagia</taxon>
        <taxon>Chitinophagales</taxon>
        <taxon>Chitinophagaceae</taxon>
        <taxon>Puia</taxon>
    </lineage>
</organism>
<dbReference type="InterPro" id="IPR020449">
    <property type="entry name" value="Tscrpt_reg_AraC-type_HTH"/>
</dbReference>
<evidence type="ECO:0000259" key="4">
    <source>
        <dbReference type="PROSITE" id="PS01124"/>
    </source>
</evidence>
<dbReference type="PANTHER" id="PTHR47893">
    <property type="entry name" value="REGULATORY PROTEIN PCHR"/>
    <property type="match status" value="1"/>
</dbReference>
<feature type="domain" description="HTH araC/xylS-type" evidence="4">
    <location>
        <begin position="26"/>
        <end position="124"/>
    </location>
</feature>
<dbReference type="SMART" id="SM00342">
    <property type="entry name" value="HTH_ARAC"/>
    <property type="match status" value="1"/>
</dbReference>
<dbReference type="GO" id="GO:0043565">
    <property type="term" value="F:sequence-specific DNA binding"/>
    <property type="evidence" value="ECO:0007669"/>
    <property type="project" value="InterPro"/>
</dbReference>
<comment type="caution">
    <text evidence="5">The sequence shown here is derived from an EMBL/GenBank/DDBJ whole genome shotgun (WGS) entry which is preliminary data.</text>
</comment>
<evidence type="ECO:0000256" key="3">
    <source>
        <dbReference type="ARBA" id="ARBA00023163"/>
    </source>
</evidence>
<dbReference type="GO" id="GO:0003700">
    <property type="term" value="F:DNA-binding transcription factor activity"/>
    <property type="evidence" value="ECO:0007669"/>
    <property type="project" value="InterPro"/>
</dbReference>
<dbReference type="Pfam" id="PF12833">
    <property type="entry name" value="HTH_18"/>
    <property type="match status" value="1"/>
</dbReference>
<dbReference type="PANTHER" id="PTHR47893:SF1">
    <property type="entry name" value="REGULATORY PROTEIN PCHR"/>
    <property type="match status" value="1"/>
</dbReference>
<dbReference type="Proteomes" id="UP000607559">
    <property type="component" value="Unassembled WGS sequence"/>
</dbReference>
<gene>
    <name evidence="5" type="ORF">GCM10011511_54590</name>
</gene>
<protein>
    <recommendedName>
        <fullName evidence="4">HTH araC/xylS-type domain-containing protein</fullName>
    </recommendedName>
</protein>
<dbReference type="InterPro" id="IPR009057">
    <property type="entry name" value="Homeodomain-like_sf"/>
</dbReference>